<keyword evidence="1" id="KW-1133">Transmembrane helix</keyword>
<protein>
    <submittedName>
        <fullName evidence="2">Uncharacterized protein</fullName>
    </submittedName>
</protein>
<comment type="caution">
    <text evidence="2">The sequence shown here is derived from an EMBL/GenBank/DDBJ whole genome shotgun (WGS) entry which is preliminary data.</text>
</comment>
<keyword evidence="1" id="KW-0472">Membrane</keyword>
<evidence type="ECO:0000313" key="2">
    <source>
        <dbReference type="EMBL" id="KAL2748532.1"/>
    </source>
</evidence>
<reference evidence="2 3" key="1">
    <citation type="journal article" date="2024" name="Ann. Entomol. Soc. Am.">
        <title>Genomic analyses of the southern and eastern yellowjacket wasps (Hymenoptera: Vespidae) reveal evolutionary signatures of social life.</title>
        <authorList>
            <person name="Catto M.A."/>
            <person name="Caine P.B."/>
            <person name="Orr S.E."/>
            <person name="Hunt B.G."/>
            <person name="Goodisman M.A.D."/>
        </authorList>
    </citation>
    <scope>NUCLEOTIDE SEQUENCE [LARGE SCALE GENOMIC DNA]</scope>
    <source>
        <strain evidence="2">232</strain>
        <tissue evidence="2">Head and thorax</tissue>
    </source>
</reference>
<proteinExistence type="predicted"/>
<accession>A0ABD2CTW4</accession>
<sequence>MSETGIGEESRTGEFARLAKSTIRPLPLPRSPCLFSINTHIGIHCFDFTVMLSLLLLVSTLSTVFLCSLVLNMDIDLRSSNGRAFVRKAEGQYCIECCALLLEAECYCESLNWINSFISVVTGYKRSVGKFGLEKLRMLELVLCILYERIHRVCSFTMKTFYTAAFKTRTKRKE</sequence>
<gene>
    <name evidence="2" type="ORF">V1477_003175</name>
</gene>
<feature type="transmembrane region" description="Helical" evidence="1">
    <location>
        <begin position="48"/>
        <end position="71"/>
    </location>
</feature>
<keyword evidence="3" id="KW-1185">Reference proteome</keyword>
<name>A0ABD2CTW4_VESMC</name>
<keyword evidence="1" id="KW-0812">Transmembrane</keyword>
<evidence type="ECO:0000313" key="3">
    <source>
        <dbReference type="Proteomes" id="UP001607303"/>
    </source>
</evidence>
<dbReference type="EMBL" id="JAYRBN010000031">
    <property type="protein sequence ID" value="KAL2748532.1"/>
    <property type="molecule type" value="Genomic_DNA"/>
</dbReference>
<dbReference type="Proteomes" id="UP001607303">
    <property type="component" value="Unassembled WGS sequence"/>
</dbReference>
<evidence type="ECO:0000256" key="1">
    <source>
        <dbReference type="SAM" id="Phobius"/>
    </source>
</evidence>
<organism evidence="2 3">
    <name type="scientific">Vespula maculifrons</name>
    <name type="common">Eastern yellow jacket</name>
    <name type="synonym">Wasp</name>
    <dbReference type="NCBI Taxonomy" id="7453"/>
    <lineage>
        <taxon>Eukaryota</taxon>
        <taxon>Metazoa</taxon>
        <taxon>Ecdysozoa</taxon>
        <taxon>Arthropoda</taxon>
        <taxon>Hexapoda</taxon>
        <taxon>Insecta</taxon>
        <taxon>Pterygota</taxon>
        <taxon>Neoptera</taxon>
        <taxon>Endopterygota</taxon>
        <taxon>Hymenoptera</taxon>
        <taxon>Apocrita</taxon>
        <taxon>Aculeata</taxon>
        <taxon>Vespoidea</taxon>
        <taxon>Vespidae</taxon>
        <taxon>Vespinae</taxon>
        <taxon>Vespula</taxon>
    </lineage>
</organism>
<dbReference type="AlphaFoldDB" id="A0ABD2CTW4"/>